<dbReference type="EMBL" id="JAHOPB010000001">
    <property type="protein sequence ID" value="MBU8873430.1"/>
    <property type="molecule type" value="Genomic_DNA"/>
</dbReference>
<gene>
    <name evidence="1" type="ORF">KQ910_06615</name>
</gene>
<proteinExistence type="predicted"/>
<comment type="caution">
    <text evidence="1">The sequence shown here is derived from an EMBL/GenBank/DDBJ whole genome shotgun (WGS) entry which is preliminary data.</text>
</comment>
<dbReference type="Proteomes" id="UP000727907">
    <property type="component" value="Unassembled WGS sequence"/>
</dbReference>
<reference evidence="1 2" key="1">
    <citation type="submission" date="2021-06" db="EMBL/GenBank/DDBJ databases">
        <authorList>
            <person name="Lee D.H."/>
        </authorList>
    </citation>
    <scope>NUCLEOTIDE SEQUENCE [LARGE SCALE GENOMIC DNA]</scope>
    <source>
        <strain evidence="1 2">MMS21-HV4-11</strain>
    </source>
</reference>
<keyword evidence="2" id="KW-1185">Reference proteome</keyword>
<organism evidence="1 2">
    <name type="scientific">Reyranella humidisoli</name>
    <dbReference type="NCBI Taxonomy" id="2849149"/>
    <lineage>
        <taxon>Bacteria</taxon>
        <taxon>Pseudomonadati</taxon>
        <taxon>Pseudomonadota</taxon>
        <taxon>Alphaproteobacteria</taxon>
        <taxon>Hyphomicrobiales</taxon>
        <taxon>Reyranellaceae</taxon>
        <taxon>Reyranella</taxon>
    </lineage>
</organism>
<name>A0ABS6IG23_9HYPH</name>
<accession>A0ABS6IG23</accession>
<evidence type="ECO:0000313" key="2">
    <source>
        <dbReference type="Proteomes" id="UP000727907"/>
    </source>
</evidence>
<evidence type="ECO:0000313" key="1">
    <source>
        <dbReference type="EMBL" id="MBU8873430.1"/>
    </source>
</evidence>
<sequence>MSKVASIARLRDGGTTWALGALAGDDAALERLGGALMQRWTPGDRLVVLGNMLGAAGNTPRTIDLMLLLRRRLLARPGAEVEDFVFLRGAQEEIWHKVLQLQFALSPLDVLDWMLARGLAAVIEAYGYSIAEGRIACRNGPLAIARWTTGLRERQTHQPGHGDLLNALSRAALSADGRVVFAANGVDPGRPLGEQADAFWWNAQTDTQLDEALGKATDGGWPDIVRVVRGSGPSRNAARDEGRILTVTRETPAAVAIDADGAVIDRMEP</sequence>
<protein>
    <submittedName>
        <fullName evidence="1">Uncharacterized protein</fullName>
    </submittedName>
</protein>
<dbReference type="RefSeq" id="WP_216957674.1">
    <property type="nucleotide sequence ID" value="NZ_JAHOPB010000001.1"/>
</dbReference>